<dbReference type="Proteomes" id="UP000199259">
    <property type="component" value="Unassembled WGS sequence"/>
</dbReference>
<dbReference type="AlphaFoldDB" id="A0A7Z7AYP6"/>
<dbReference type="GO" id="GO:0005524">
    <property type="term" value="F:ATP binding"/>
    <property type="evidence" value="ECO:0007669"/>
    <property type="project" value="UniProtKB-UniRule"/>
</dbReference>
<comment type="caution">
    <text evidence="6">The sequence shown here is derived from an EMBL/GenBank/DDBJ whole genome shotgun (WGS) entry which is preliminary data.</text>
</comment>
<dbReference type="InterPro" id="IPR011761">
    <property type="entry name" value="ATP-grasp"/>
</dbReference>
<sequence length="396" mass="43387">MINILVIGFSTRNIVCSGSRAGYNMYAIDAFCDHDLQQCARDFAKLDIDESFDASKISLDEISELIEGFGVEFDAIIPGSGFETIGLERLPYWILGNDPRIMAEVSDKHLFSIFLKKRGVAHPETVLLHDIGMLEFPIMVKPACSGGGIFNMKVESPEDLLLLGNRLKKAGMPPGKSKIIAQEFVEGLPVSVSVLSTKDRAVAIAVNEQLIGTTWLTEMPFAYCGNITPFDTPYASEMKQVAENIILELGLVGSNGVDFIITESGPVVIEVNARFQGSLDSVEMATGMNLLESHLKAFEGIIEIPAEITSLKEKGSVNKYAGRCILYSERNMVMTETVRDMLLERDVCDIPVAGQVIGPNEPVISVLSFGNDRDEVICGMKDSVMFIRESLNLLES</sequence>
<proteinExistence type="predicted"/>
<evidence type="ECO:0000313" key="7">
    <source>
        <dbReference type="Proteomes" id="UP000199259"/>
    </source>
</evidence>
<dbReference type="PROSITE" id="PS50975">
    <property type="entry name" value="ATP_GRASP"/>
    <property type="match status" value="1"/>
</dbReference>
<keyword evidence="1" id="KW-0436">Ligase</keyword>
<feature type="domain" description="ATP-grasp" evidence="5">
    <location>
        <begin position="99"/>
        <end position="299"/>
    </location>
</feature>
<dbReference type="EMBL" id="FNCA01000010">
    <property type="protein sequence ID" value="SDG27050.1"/>
    <property type="molecule type" value="Genomic_DNA"/>
</dbReference>
<gene>
    <name evidence="6" type="ORF">SAMN04488589_2578</name>
</gene>
<keyword evidence="7" id="KW-1185">Reference proteome</keyword>
<dbReference type="GO" id="GO:0046872">
    <property type="term" value="F:metal ion binding"/>
    <property type="evidence" value="ECO:0007669"/>
    <property type="project" value="InterPro"/>
</dbReference>
<dbReference type="PANTHER" id="PTHR43055">
    <property type="entry name" value="FORMATE-DEPENDENT PHOSPHORIBOSYLGLYCINAMIDE FORMYLTRANSFERASE"/>
    <property type="match status" value="1"/>
</dbReference>
<organism evidence="6 7">
    <name type="scientific">Methanolobus vulcani</name>
    <dbReference type="NCBI Taxonomy" id="38026"/>
    <lineage>
        <taxon>Archaea</taxon>
        <taxon>Methanobacteriati</taxon>
        <taxon>Methanobacteriota</taxon>
        <taxon>Stenosarchaea group</taxon>
        <taxon>Methanomicrobia</taxon>
        <taxon>Methanosarcinales</taxon>
        <taxon>Methanosarcinaceae</taxon>
        <taxon>Methanolobus</taxon>
    </lineage>
</organism>
<dbReference type="PIRSF" id="PIRSF016817">
    <property type="entry name" value="UCP016817_carboligase"/>
    <property type="match status" value="1"/>
</dbReference>
<name>A0A7Z7AYP6_9EURY</name>
<protein>
    <recommendedName>
        <fullName evidence="5">ATP-grasp domain-containing protein</fullName>
    </recommendedName>
</protein>
<dbReference type="InterPro" id="IPR016677">
    <property type="entry name" value="UCP016817_carboligase"/>
</dbReference>
<evidence type="ECO:0000313" key="6">
    <source>
        <dbReference type="EMBL" id="SDG27050.1"/>
    </source>
</evidence>
<evidence type="ECO:0000256" key="3">
    <source>
        <dbReference type="ARBA" id="ARBA00022840"/>
    </source>
</evidence>
<evidence type="ECO:0000256" key="2">
    <source>
        <dbReference type="ARBA" id="ARBA00022741"/>
    </source>
</evidence>
<evidence type="ECO:0000256" key="4">
    <source>
        <dbReference type="PROSITE-ProRule" id="PRU00409"/>
    </source>
</evidence>
<dbReference type="Pfam" id="PF02655">
    <property type="entry name" value="ATP-grasp_3"/>
    <property type="match status" value="1"/>
</dbReference>
<dbReference type="GO" id="GO:0005829">
    <property type="term" value="C:cytosol"/>
    <property type="evidence" value="ECO:0007669"/>
    <property type="project" value="TreeGrafter"/>
</dbReference>
<dbReference type="RefSeq" id="WP_091710848.1">
    <property type="nucleotide sequence ID" value="NZ_FNCA01000010.1"/>
</dbReference>
<accession>A0A7Z7AYP6</accession>
<evidence type="ECO:0000256" key="1">
    <source>
        <dbReference type="ARBA" id="ARBA00022598"/>
    </source>
</evidence>
<reference evidence="6 7" key="1">
    <citation type="submission" date="2016-10" db="EMBL/GenBank/DDBJ databases">
        <authorList>
            <person name="Varghese N."/>
            <person name="Submissions S."/>
        </authorList>
    </citation>
    <scope>NUCLEOTIDE SEQUENCE [LARGE SCALE GENOMIC DNA]</scope>
    <source>
        <strain evidence="6 7">PL 12/M</strain>
    </source>
</reference>
<evidence type="ECO:0000259" key="5">
    <source>
        <dbReference type="PROSITE" id="PS50975"/>
    </source>
</evidence>
<dbReference type="InterPro" id="IPR003806">
    <property type="entry name" value="ATP-grasp_PylC-type"/>
</dbReference>
<dbReference type="SUPFAM" id="SSF56059">
    <property type="entry name" value="Glutathione synthetase ATP-binding domain-like"/>
    <property type="match status" value="1"/>
</dbReference>
<keyword evidence="2 4" id="KW-0547">Nucleotide-binding</keyword>
<keyword evidence="3 4" id="KW-0067">ATP-binding</keyword>
<dbReference type="OrthoDB" id="11959at2157"/>
<dbReference type="GO" id="GO:0016874">
    <property type="term" value="F:ligase activity"/>
    <property type="evidence" value="ECO:0007669"/>
    <property type="project" value="UniProtKB-KW"/>
</dbReference>
<dbReference type="Gene3D" id="3.30.470.20">
    <property type="entry name" value="ATP-grasp fold, B domain"/>
    <property type="match status" value="1"/>
</dbReference>
<dbReference type="PANTHER" id="PTHR43055:SF1">
    <property type="entry name" value="FORMATE-DEPENDENT PHOSPHORIBOSYLGLYCINAMIDE FORMYLTRANSFERASE"/>
    <property type="match status" value="1"/>
</dbReference>